<dbReference type="NCBIfam" id="TIGR00730">
    <property type="entry name" value="Rossman fold protein, TIGR00730 family"/>
    <property type="match status" value="1"/>
</dbReference>
<dbReference type="Pfam" id="PF03641">
    <property type="entry name" value="Lysine_decarbox"/>
    <property type="match status" value="1"/>
</dbReference>
<dbReference type="AlphaFoldDB" id="A0A917BVC3"/>
<dbReference type="Gene3D" id="3.40.50.450">
    <property type="match status" value="1"/>
</dbReference>
<dbReference type="Proteomes" id="UP000632498">
    <property type="component" value="Unassembled WGS sequence"/>
</dbReference>
<dbReference type="SUPFAM" id="SSF102405">
    <property type="entry name" value="MCP/YpsA-like"/>
    <property type="match status" value="1"/>
</dbReference>
<accession>A0A917BVC3</accession>
<dbReference type="EC" id="3.2.2.n1" evidence="3"/>
<dbReference type="EMBL" id="BMHV01000007">
    <property type="protein sequence ID" value="GGF60022.1"/>
    <property type="molecule type" value="Genomic_DNA"/>
</dbReference>
<dbReference type="InterPro" id="IPR031100">
    <property type="entry name" value="LOG_fam"/>
</dbReference>
<evidence type="ECO:0000256" key="3">
    <source>
        <dbReference type="RuleBase" id="RU363015"/>
    </source>
</evidence>
<keyword evidence="3" id="KW-0203">Cytokinin biosynthesis</keyword>
<dbReference type="PANTHER" id="PTHR31223">
    <property type="entry name" value="LOG FAMILY PROTEIN YJL055W"/>
    <property type="match status" value="1"/>
</dbReference>
<comment type="similarity">
    <text evidence="2 3">Belongs to the LOG family.</text>
</comment>
<protein>
    <recommendedName>
        <fullName evidence="3">Cytokinin riboside 5'-monophosphate phosphoribohydrolase</fullName>
        <ecNumber evidence="3">3.2.2.n1</ecNumber>
    </recommendedName>
</protein>
<name>A0A917BVC3_9PROT</name>
<keyword evidence="3" id="KW-0378">Hydrolase</keyword>
<dbReference type="RefSeq" id="WP_188662824.1">
    <property type="nucleotide sequence ID" value="NZ_BMHV01000007.1"/>
</dbReference>
<sequence length="195" mass="21570">MSFTPKSLCIFCGSRNGNDSAFVEEAKKLARAMAEKGIELVYGGGSIGIMGVIAQEVLDHGGRVTGVIPEFLQKHEVGHSNLSELIITDSMHNRKRTMFERSDGFVVLPGGLGTLDETFEIMTWKQLRLHDKPIVILDTKDYWKPFQDLVEATISSGFAHDSARNLFSVAKNANAVFDCLKDIPPIDEKVFTSHL</sequence>
<evidence type="ECO:0000313" key="5">
    <source>
        <dbReference type="Proteomes" id="UP000632498"/>
    </source>
</evidence>
<reference evidence="4" key="1">
    <citation type="journal article" date="2014" name="Int. J. Syst. Evol. Microbiol.">
        <title>Complete genome sequence of Corynebacterium casei LMG S-19264T (=DSM 44701T), isolated from a smear-ripened cheese.</title>
        <authorList>
            <consortium name="US DOE Joint Genome Institute (JGI-PGF)"/>
            <person name="Walter F."/>
            <person name="Albersmeier A."/>
            <person name="Kalinowski J."/>
            <person name="Ruckert C."/>
        </authorList>
    </citation>
    <scope>NUCLEOTIDE SEQUENCE</scope>
    <source>
        <strain evidence="4">CGMCC 1.15254</strain>
    </source>
</reference>
<comment type="caution">
    <text evidence="4">The sequence shown here is derived from an EMBL/GenBank/DDBJ whole genome shotgun (WGS) entry which is preliminary data.</text>
</comment>
<comment type="catalytic activity">
    <reaction evidence="1">
        <text>AMP + H2O = D-ribose 5-phosphate + adenine</text>
        <dbReference type="Rhea" id="RHEA:20129"/>
        <dbReference type="ChEBI" id="CHEBI:15377"/>
        <dbReference type="ChEBI" id="CHEBI:16708"/>
        <dbReference type="ChEBI" id="CHEBI:78346"/>
        <dbReference type="ChEBI" id="CHEBI:456215"/>
        <dbReference type="EC" id="3.2.2.4"/>
    </reaction>
</comment>
<keyword evidence="5" id="KW-1185">Reference proteome</keyword>
<evidence type="ECO:0000256" key="2">
    <source>
        <dbReference type="ARBA" id="ARBA00006763"/>
    </source>
</evidence>
<organism evidence="4 5">
    <name type="scientific">Terasakiella brassicae</name>
    <dbReference type="NCBI Taxonomy" id="1634917"/>
    <lineage>
        <taxon>Bacteria</taxon>
        <taxon>Pseudomonadati</taxon>
        <taxon>Pseudomonadota</taxon>
        <taxon>Alphaproteobacteria</taxon>
        <taxon>Rhodospirillales</taxon>
        <taxon>Terasakiellaceae</taxon>
        <taxon>Terasakiella</taxon>
    </lineage>
</organism>
<proteinExistence type="inferred from homology"/>
<dbReference type="GO" id="GO:0005829">
    <property type="term" value="C:cytosol"/>
    <property type="evidence" value="ECO:0007669"/>
    <property type="project" value="TreeGrafter"/>
</dbReference>
<dbReference type="PANTHER" id="PTHR31223:SF70">
    <property type="entry name" value="LOG FAMILY PROTEIN YJL055W"/>
    <property type="match status" value="1"/>
</dbReference>
<dbReference type="GO" id="GO:0008714">
    <property type="term" value="F:AMP nucleosidase activity"/>
    <property type="evidence" value="ECO:0007669"/>
    <property type="project" value="UniProtKB-EC"/>
</dbReference>
<evidence type="ECO:0000313" key="4">
    <source>
        <dbReference type="EMBL" id="GGF60022.1"/>
    </source>
</evidence>
<gene>
    <name evidence="4" type="ORF">GCM10011332_12140</name>
</gene>
<dbReference type="GO" id="GO:0009691">
    <property type="term" value="P:cytokinin biosynthetic process"/>
    <property type="evidence" value="ECO:0007669"/>
    <property type="project" value="UniProtKB-UniRule"/>
</dbReference>
<dbReference type="InterPro" id="IPR005269">
    <property type="entry name" value="LOG"/>
</dbReference>
<evidence type="ECO:0000256" key="1">
    <source>
        <dbReference type="ARBA" id="ARBA00000274"/>
    </source>
</evidence>
<reference evidence="4" key="2">
    <citation type="submission" date="2020-09" db="EMBL/GenBank/DDBJ databases">
        <authorList>
            <person name="Sun Q."/>
            <person name="Zhou Y."/>
        </authorList>
    </citation>
    <scope>NUCLEOTIDE SEQUENCE</scope>
    <source>
        <strain evidence="4">CGMCC 1.15254</strain>
    </source>
</reference>